<dbReference type="PATRIC" id="fig|243090.15.peg.225"/>
<dbReference type="AlphaFoldDB" id="Q7UYQ5"/>
<dbReference type="InterPro" id="IPR029052">
    <property type="entry name" value="Metallo-depent_PP-like"/>
</dbReference>
<dbReference type="KEGG" id="rba:RB448"/>
<evidence type="ECO:0000313" key="2">
    <source>
        <dbReference type="EMBL" id="CAD71587.1"/>
    </source>
</evidence>
<evidence type="ECO:0000259" key="1">
    <source>
        <dbReference type="Pfam" id="PF00149"/>
    </source>
</evidence>
<dbReference type="Pfam" id="PF00149">
    <property type="entry name" value="Metallophos"/>
    <property type="match status" value="1"/>
</dbReference>
<dbReference type="SUPFAM" id="SSF56300">
    <property type="entry name" value="Metallo-dependent phosphatases"/>
    <property type="match status" value="1"/>
</dbReference>
<sequence>MKIWFISDTHNRHRELTVPNVDLVIHCGDESTHGNAWMNEPEARPFFEWYSELDVATKVFVPGNHSTAME</sequence>
<feature type="domain" description="Calcineurin-like phosphoesterase" evidence="1">
    <location>
        <begin position="1"/>
        <end position="65"/>
    </location>
</feature>
<proteinExistence type="predicted"/>
<dbReference type="HOGENOM" id="CLU_2755171_0_0_0"/>
<dbReference type="EMBL" id="BX294133">
    <property type="protein sequence ID" value="CAD71587.1"/>
    <property type="molecule type" value="Genomic_DNA"/>
</dbReference>
<dbReference type="RefSeq" id="WP_011117915.1">
    <property type="nucleotide sequence ID" value="NC_005027.1"/>
</dbReference>
<reference evidence="2 3" key="1">
    <citation type="journal article" date="2003" name="Proc. Natl. Acad. Sci. U.S.A.">
        <title>Complete genome sequence of the marine planctomycete Pirellula sp. strain 1.</title>
        <authorList>
            <person name="Gloeckner F.O."/>
            <person name="Kube M."/>
            <person name="Bauer M."/>
            <person name="Teeling H."/>
            <person name="Lombardot T."/>
            <person name="Ludwig W."/>
            <person name="Gade D."/>
            <person name="Beck A."/>
            <person name="Borzym K."/>
            <person name="Heitmann K."/>
            <person name="Rabus R."/>
            <person name="Schlesner H."/>
            <person name="Amann R."/>
            <person name="Reinhardt R."/>
        </authorList>
    </citation>
    <scope>NUCLEOTIDE SEQUENCE [LARGE SCALE GENOMIC DNA]</scope>
    <source>
        <strain evidence="3">DSM 10527 / NCIMB 13988 / SH1</strain>
    </source>
</reference>
<protein>
    <recommendedName>
        <fullName evidence="1">Calcineurin-like phosphoesterase domain-containing protein</fullName>
    </recommendedName>
</protein>
<keyword evidence="3" id="KW-1185">Reference proteome</keyword>
<dbReference type="EnsemblBacteria" id="CAD71587">
    <property type="protein sequence ID" value="CAD71587"/>
    <property type="gene ID" value="RB448"/>
</dbReference>
<dbReference type="OrthoDB" id="287124at2"/>
<gene>
    <name evidence="2" type="ordered locus">RB448</name>
</gene>
<accession>Q7UYQ5</accession>
<dbReference type="GO" id="GO:0016787">
    <property type="term" value="F:hydrolase activity"/>
    <property type="evidence" value="ECO:0007669"/>
    <property type="project" value="InterPro"/>
</dbReference>
<name>Q7UYQ5_RHOBA</name>
<dbReference type="STRING" id="243090.RB448"/>
<organism evidence="2 3">
    <name type="scientific">Rhodopirellula baltica (strain DSM 10527 / NCIMB 13988 / SH1)</name>
    <dbReference type="NCBI Taxonomy" id="243090"/>
    <lineage>
        <taxon>Bacteria</taxon>
        <taxon>Pseudomonadati</taxon>
        <taxon>Planctomycetota</taxon>
        <taxon>Planctomycetia</taxon>
        <taxon>Pirellulales</taxon>
        <taxon>Pirellulaceae</taxon>
        <taxon>Rhodopirellula</taxon>
    </lineage>
</organism>
<dbReference type="Gene3D" id="3.60.21.10">
    <property type="match status" value="1"/>
</dbReference>
<evidence type="ECO:0000313" key="3">
    <source>
        <dbReference type="Proteomes" id="UP000001025"/>
    </source>
</evidence>
<dbReference type="InParanoid" id="Q7UYQ5"/>
<dbReference type="Proteomes" id="UP000001025">
    <property type="component" value="Chromosome"/>
</dbReference>
<dbReference type="InterPro" id="IPR004843">
    <property type="entry name" value="Calcineurin-like_PHP"/>
</dbReference>